<proteinExistence type="predicted"/>
<evidence type="ECO:0000313" key="2">
    <source>
        <dbReference type="Proteomes" id="UP000008320"/>
    </source>
</evidence>
<keyword evidence="2" id="KW-1185">Reference proteome</keyword>
<dbReference type="EMBL" id="CP000236">
    <property type="protein sequence ID" value="ABD44499.1"/>
    <property type="molecule type" value="Genomic_DNA"/>
</dbReference>
<gene>
    <name evidence="1" type="ordered locus">ECH_0436</name>
</gene>
<sequence>MLLEYKLLQSSTRLIRYLVKYVDLLLGTLHFYY</sequence>
<dbReference type="KEGG" id="ech:ECH_0436"/>
<protein>
    <submittedName>
        <fullName evidence="1">Uncharacterized protein</fullName>
    </submittedName>
</protein>
<dbReference type="Proteomes" id="UP000008320">
    <property type="component" value="Chromosome"/>
</dbReference>
<reference evidence="1 2" key="1">
    <citation type="journal article" date="2006" name="PLoS Genet.">
        <title>Comparative genomics of emerging human ehrlichiosis agents.</title>
        <authorList>
            <person name="Dunning Hotopp J.C."/>
            <person name="Lin M."/>
            <person name="Madupu R."/>
            <person name="Crabtree J."/>
            <person name="Angiuoli S.V."/>
            <person name="Eisen J.A."/>
            <person name="Seshadri R."/>
            <person name="Ren Q."/>
            <person name="Wu M."/>
            <person name="Utterback T.R."/>
            <person name="Smith S."/>
            <person name="Lewis M."/>
            <person name="Khouri H."/>
            <person name="Zhang C."/>
            <person name="Niu H."/>
            <person name="Lin Q."/>
            <person name="Ohashi N."/>
            <person name="Zhi N."/>
            <person name="Nelson W."/>
            <person name="Brinkac L.M."/>
            <person name="Dodson R.J."/>
            <person name="Rosovitz M.J."/>
            <person name="Sundaram J."/>
            <person name="Daugherty S.C."/>
            <person name="Davidsen T."/>
            <person name="Durkin A.S."/>
            <person name="Gwinn M."/>
            <person name="Haft D.H."/>
            <person name="Selengut J.D."/>
            <person name="Sullivan S.A."/>
            <person name="Zafar N."/>
            <person name="Zhou L."/>
            <person name="Benahmed F."/>
            <person name="Forberger H."/>
            <person name="Halpin R."/>
            <person name="Mulligan S."/>
            <person name="Robinson J."/>
            <person name="White O."/>
            <person name="Rikihisa Y."/>
            <person name="Tettelin H."/>
        </authorList>
    </citation>
    <scope>NUCLEOTIDE SEQUENCE [LARGE SCALE GENOMIC DNA]</scope>
    <source>
        <strain evidence="2">ATCC CRL-10679 / Arkansas</strain>
    </source>
</reference>
<accession>Q2GH29</accession>
<organism evidence="1 2">
    <name type="scientific">Ehrlichia chaffeensis (strain ATCC CRL-10679 / Arkansas)</name>
    <dbReference type="NCBI Taxonomy" id="205920"/>
    <lineage>
        <taxon>Bacteria</taxon>
        <taxon>Pseudomonadati</taxon>
        <taxon>Pseudomonadota</taxon>
        <taxon>Alphaproteobacteria</taxon>
        <taxon>Rickettsiales</taxon>
        <taxon>Anaplasmataceae</taxon>
        <taxon>Ehrlichia</taxon>
    </lineage>
</organism>
<name>Q2GH29_EHRCR</name>
<dbReference type="HOGENOM" id="CLU_3381649_0_0_5"/>
<evidence type="ECO:0000313" key="1">
    <source>
        <dbReference type="EMBL" id="ABD44499.1"/>
    </source>
</evidence>
<dbReference type="AlphaFoldDB" id="Q2GH29"/>